<keyword evidence="3" id="KW-1185">Reference proteome</keyword>
<protein>
    <recommendedName>
        <fullName evidence="4">PEPxxWA-CTERM sorting domain-containing protein</fullName>
    </recommendedName>
</protein>
<dbReference type="PROSITE" id="PS51257">
    <property type="entry name" value="PROKAR_LIPOPROTEIN"/>
    <property type="match status" value="1"/>
</dbReference>
<dbReference type="Proteomes" id="UP000481327">
    <property type="component" value="Unassembled WGS sequence"/>
</dbReference>
<keyword evidence="1" id="KW-0812">Transmembrane</keyword>
<evidence type="ECO:0000313" key="2">
    <source>
        <dbReference type="EMBL" id="MQT18571.1"/>
    </source>
</evidence>
<accession>A0A7C9GTF7</accession>
<dbReference type="EMBL" id="WIOL01000008">
    <property type="protein sequence ID" value="MQT18571.1"/>
    <property type="molecule type" value="Genomic_DNA"/>
</dbReference>
<proteinExistence type="predicted"/>
<name>A0A7C9GTF7_9SPHN</name>
<sequence length="130" mass="12137">MAHRVRAAIKPRPAVHQVIAPAAAIAGASIACPPTVAGLGAGGAGFSAFDSSASLIDRANPGGGVGLGGGLPLPGGGGLAGGIGGGGPGGSALPSAPITSPAPEVATWAMMVTGVGVVGGSMRWRRRALA</sequence>
<keyword evidence="1" id="KW-1133">Transmembrane helix</keyword>
<evidence type="ECO:0000313" key="3">
    <source>
        <dbReference type="Proteomes" id="UP000481327"/>
    </source>
</evidence>
<reference evidence="2 3" key="1">
    <citation type="submission" date="2019-09" db="EMBL/GenBank/DDBJ databases">
        <title>Polymorphobacter sp. isolated from a lake in China.</title>
        <authorList>
            <person name="Liu Z."/>
        </authorList>
    </citation>
    <scope>NUCLEOTIDE SEQUENCE [LARGE SCALE GENOMIC DNA]</scope>
    <source>
        <strain evidence="2 3">D40P</strain>
    </source>
</reference>
<gene>
    <name evidence="2" type="ORF">F3168_15055</name>
</gene>
<dbReference type="RefSeq" id="WP_153401493.1">
    <property type="nucleotide sequence ID" value="NZ_JAATJI010000001.1"/>
</dbReference>
<feature type="transmembrane region" description="Helical" evidence="1">
    <location>
        <begin position="105"/>
        <end position="124"/>
    </location>
</feature>
<comment type="caution">
    <text evidence="2">The sequence shown here is derived from an EMBL/GenBank/DDBJ whole genome shotgun (WGS) entry which is preliminary data.</text>
</comment>
<evidence type="ECO:0000256" key="1">
    <source>
        <dbReference type="SAM" id="Phobius"/>
    </source>
</evidence>
<organism evidence="2 3">
    <name type="scientific">Sandarakinorhabdus fusca</name>
    <dbReference type="NCBI Taxonomy" id="1439888"/>
    <lineage>
        <taxon>Bacteria</taxon>
        <taxon>Pseudomonadati</taxon>
        <taxon>Pseudomonadota</taxon>
        <taxon>Alphaproteobacteria</taxon>
        <taxon>Sphingomonadales</taxon>
        <taxon>Sphingosinicellaceae</taxon>
        <taxon>Sandarakinorhabdus</taxon>
    </lineage>
</organism>
<keyword evidence="1" id="KW-0472">Membrane</keyword>
<evidence type="ECO:0008006" key="4">
    <source>
        <dbReference type="Google" id="ProtNLM"/>
    </source>
</evidence>
<dbReference type="AlphaFoldDB" id="A0A7C9GTF7"/>